<protein>
    <submittedName>
        <fullName evidence="1">Uncharacterized protein</fullName>
    </submittedName>
</protein>
<name>A0AAE0VH30_9BIVA</name>
<organism evidence="1 2">
    <name type="scientific">Potamilus streckersoni</name>
    <dbReference type="NCBI Taxonomy" id="2493646"/>
    <lineage>
        <taxon>Eukaryota</taxon>
        <taxon>Metazoa</taxon>
        <taxon>Spiralia</taxon>
        <taxon>Lophotrochozoa</taxon>
        <taxon>Mollusca</taxon>
        <taxon>Bivalvia</taxon>
        <taxon>Autobranchia</taxon>
        <taxon>Heteroconchia</taxon>
        <taxon>Palaeoheterodonta</taxon>
        <taxon>Unionida</taxon>
        <taxon>Unionoidea</taxon>
        <taxon>Unionidae</taxon>
        <taxon>Ambleminae</taxon>
        <taxon>Lampsilini</taxon>
        <taxon>Potamilus</taxon>
    </lineage>
</organism>
<evidence type="ECO:0000313" key="2">
    <source>
        <dbReference type="Proteomes" id="UP001195483"/>
    </source>
</evidence>
<dbReference type="Proteomes" id="UP001195483">
    <property type="component" value="Unassembled WGS sequence"/>
</dbReference>
<sequence length="74" mass="8426">MEIAIIDHINTSGRTVTIPQKGKQTIVIPVPEKGKYPTEITSYRPNIPYRKHLQRDATSRGLKIPSNNTMIRKI</sequence>
<evidence type="ECO:0000313" key="1">
    <source>
        <dbReference type="EMBL" id="KAK3576450.1"/>
    </source>
</evidence>
<reference evidence="1" key="3">
    <citation type="submission" date="2023-05" db="EMBL/GenBank/DDBJ databases">
        <authorList>
            <person name="Smith C.H."/>
        </authorList>
    </citation>
    <scope>NUCLEOTIDE SEQUENCE</scope>
    <source>
        <strain evidence="1">CHS0354</strain>
        <tissue evidence="1">Mantle</tissue>
    </source>
</reference>
<reference evidence="1" key="2">
    <citation type="journal article" date="2021" name="Genome Biol. Evol.">
        <title>Developing a high-quality reference genome for a parasitic bivalve with doubly uniparental inheritance (Bivalvia: Unionida).</title>
        <authorList>
            <person name="Smith C.H."/>
        </authorList>
    </citation>
    <scope>NUCLEOTIDE SEQUENCE</scope>
    <source>
        <strain evidence="1">CHS0354</strain>
        <tissue evidence="1">Mantle</tissue>
    </source>
</reference>
<reference evidence="1" key="1">
    <citation type="journal article" date="2021" name="Genome Biol. Evol.">
        <title>A High-Quality Reference Genome for a Parasitic Bivalve with Doubly Uniparental Inheritance (Bivalvia: Unionida).</title>
        <authorList>
            <person name="Smith C.H."/>
        </authorList>
    </citation>
    <scope>NUCLEOTIDE SEQUENCE</scope>
    <source>
        <strain evidence="1">CHS0354</strain>
    </source>
</reference>
<accession>A0AAE0VH30</accession>
<comment type="caution">
    <text evidence="1">The sequence shown here is derived from an EMBL/GenBank/DDBJ whole genome shotgun (WGS) entry which is preliminary data.</text>
</comment>
<proteinExistence type="predicted"/>
<dbReference type="AlphaFoldDB" id="A0AAE0VH30"/>
<keyword evidence="2" id="KW-1185">Reference proteome</keyword>
<gene>
    <name evidence="1" type="ORF">CHS0354_025212</name>
</gene>
<dbReference type="EMBL" id="JAEAOA010001503">
    <property type="protein sequence ID" value="KAK3576450.1"/>
    <property type="molecule type" value="Genomic_DNA"/>
</dbReference>